<dbReference type="SUPFAM" id="SSF103515">
    <property type="entry name" value="Autotransporter"/>
    <property type="match status" value="1"/>
</dbReference>
<dbReference type="PROSITE" id="PS51208">
    <property type="entry name" value="AUTOTRANSPORTER"/>
    <property type="match status" value="1"/>
</dbReference>
<dbReference type="InterPro" id="IPR023828">
    <property type="entry name" value="Peptidase_S8_Ser-AS"/>
</dbReference>
<protein>
    <submittedName>
        <fullName evidence="10">Outer membrane autotransporter barrel domain protein</fullName>
    </submittedName>
</protein>
<dbReference type="Proteomes" id="UP000004956">
    <property type="component" value="Unassembled WGS sequence"/>
</dbReference>
<comment type="caution">
    <text evidence="10">The sequence shown here is derived from an EMBL/GenBank/DDBJ whole genome shotgun (WGS) entry which is preliminary data.</text>
</comment>
<evidence type="ECO:0000256" key="1">
    <source>
        <dbReference type="ARBA" id="ARBA00011073"/>
    </source>
</evidence>
<dbReference type="PANTHER" id="PTHR43806:SF11">
    <property type="entry name" value="CEREVISIN-RELATED"/>
    <property type="match status" value="1"/>
</dbReference>
<dbReference type="InterPro" id="IPR036852">
    <property type="entry name" value="Peptidase_S8/S53_dom_sf"/>
</dbReference>
<dbReference type="CDD" id="cd04848">
    <property type="entry name" value="Peptidases_S8_Autotransporter_serine_protease_like"/>
    <property type="match status" value="1"/>
</dbReference>
<dbReference type="SMART" id="SM00869">
    <property type="entry name" value="Autotransporter"/>
    <property type="match status" value="1"/>
</dbReference>
<accession>H3KER9</accession>
<dbReference type="STRING" id="762967.HMPREF9440_01234"/>
<evidence type="ECO:0000256" key="7">
    <source>
        <dbReference type="PROSITE-ProRule" id="PRU01240"/>
    </source>
</evidence>
<dbReference type="Gene3D" id="3.40.50.200">
    <property type="entry name" value="Peptidase S8/S53 domain"/>
    <property type="match status" value="2"/>
</dbReference>
<keyword evidence="5 7" id="KW-0720">Serine protease</keyword>
<dbReference type="EMBL" id="AFBQ01000170">
    <property type="protein sequence ID" value="EHY31390.1"/>
    <property type="molecule type" value="Genomic_DNA"/>
</dbReference>
<feature type="active site" description="Charge relay system" evidence="6 7">
    <location>
        <position position="100"/>
    </location>
</feature>
<proteinExistence type="inferred from homology"/>
<dbReference type="GO" id="GO:0004252">
    <property type="term" value="F:serine-type endopeptidase activity"/>
    <property type="evidence" value="ECO:0007669"/>
    <property type="project" value="UniProtKB-UniRule"/>
</dbReference>
<evidence type="ECO:0000256" key="3">
    <source>
        <dbReference type="ARBA" id="ARBA00022729"/>
    </source>
</evidence>
<gene>
    <name evidence="10" type="ORF">HMPREF9440_01234</name>
</gene>
<dbReference type="PROSITE" id="PS51892">
    <property type="entry name" value="SUBTILASE"/>
    <property type="match status" value="1"/>
</dbReference>
<dbReference type="InterPro" id="IPR000209">
    <property type="entry name" value="Peptidase_S8/S53_dom"/>
</dbReference>
<dbReference type="AlphaFoldDB" id="H3KER9"/>
<dbReference type="Pfam" id="PF00082">
    <property type="entry name" value="Peptidase_S8"/>
    <property type="match status" value="1"/>
</dbReference>
<dbReference type="InterPro" id="IPR050131">
    <property type="entry name" value="Peptidase_S8_subtilisin-like"/>
</dbReference>
<dbReference type="PRINTS" id="PR00723">
    <property type="entry name" value="SUBTILISIN"/>
</dbReference>
<dbReference type="PROSITE" id="PS00137">
    <property type="entry name" value="SUBTILASE_HIS"/>
    <property type="match status" value="1"/>
</dbReference>
<feature type="active site" description="Charge relay system" evidence="6 7">
    <location>
        <position position="472"/>
    </location>
</feature>
<reference evidence="10 11" key="1">
    <citation type="submission" date="2011-11" db="EMBL/GenBank/DDBJ databases">
        <authorList>
            <person name="Weinstock G."/>
            <person name="Sodergren E."/>
            <person name="Clifton S."/>
            <person name="Fulton L."/>
            <person name="Fulton B."/>
            <person name="Courtney L."/>
            <person name="Fronick C."/>
            <person name="Harrison M."/>
            <person name="Strong C."/>
            <person name="Farmer C."/>
            <person name="Delahaunty K."/>
            <person name="Markovic C."/>
            <person name="Hall O."/>
            <person name="Minx P."/>
            <person name="Tomlinson C."/>
            <person name="Mitreva M."/>
            <person name="Hou S."/>
            <person name="Chen J."/>
            <person name="Wollam A."/>
            <person name="Pepin K.H."/>
            <person name="Johnson M."/>
            <person name="Bhonagiri V."/>
            <person name="Zhang X."/>
            <person name="Suruliraj S."/>
            <person name="Warren W."/>
            <person name="Chinwalla A."/>
            <person name="Mardis E.R."/>
            <person name="Wilson R.K."/>
        </authorList>
    </citation>
    <scope>NUCLEOTIDE SEQUENCE [LARGE SCALE GENOMIC DNA]</scope>
    <source>
        <strain evidence="10 11">YIT 11816</strain>
    </source>
</reference>
<name>H3KER9_9BURK</name>
<evidence type="ECO:0000256" key="6">
    <source>
        <dbReference type="PIRSR" id="PIRSR615500-1"/>
    </source>
</evidence>
<feature type="domain" description="Autotransporter" evidence="9">
    <location>
        <begin position="942"/>
        <end position="1214"/>
    </location>
</feature>
<evidence type="ECO:0000256" key="8">
    <source>
        <dbReference type="SAM" id="Phobius"/>
    </source>
</evidence>
<keyword evidence="4 7" id="KW-0378">Hydrolase</keyword>
<organism evidence="10 11">
    <name type="scientific">Sutterella parvirubra YIT 11816</name>
    <dbReference type="NCBI Taxonomy" id="762967"/>
    <lineage>
        <taxon>Bacteria</taxon>
        <taxon>Pseudomonadati</taxon>
        <taxon>Pseudomonadota</taxon>
        <taxon>Betaproteobacteria</taxon>
        <taxon>Burkholderiales</taxon>
        <taxon>Sutterellaceae</taxon>
        <taxon>Sutterella</taxon>
    </lineage>
</organism>
<dbReference type="PROSITE" id="PS00138">
    <property type="entry name" value="SUBTILASE_SER"/>
    <property type="match status" value="1"/>
</dbReference>
<dbReference type="InterPro" id="IPR015500">
    <property type="entry name" value="Peptidase_S8_subtilisin-rel"/>
</dbReference>
<dbReference type="OrthoDB" id="5760545at2"/>
<dbReference type="Gene3D" id="2.40.128.130">
    <property type="entry name" value="Autotransporter beta-domain"/>
    <property type="match status" value="1"/>
</dbReference>
<evidence type="ECO:0000256" key="2">
    <source>
        <dbReference type="ARBA" id="ARBA00022670"/>
    </source>
</evidence>
<dbReference type="GO" id="GO:0006508">
    <property type="term" value="P:proteolysis"/>
    <property type="evidence" value="ECO:0007669"/>
    <property type="project" value="UniProtKB-KW"/>
</dbReference>
<feature type="active site" description="Charge relay system" evidence="6 7">
    <location>
        <position position="170"/>
    </location>
</feature>
<dbReference type="Pfam" id="PF13018">
    <property type="entry name" value="ESPR"/>
    <property type="match status" value="1"/>
</dbReference>
<dbReference type="InterPro" id="IPR034061">
    <property type="entry name" value="Peptidases_S8_Autotransporter"/>
</dbReference>
<comment type="similarity">
    <text evidence="1 7">Belongs to the peptidase S8 family.</text>
</comment>
<dbReference type="PATRIC" id="fig|762967.3.peg.975"/>
<evidence type="ECO:0000259" key="9">
    <source>
        <dbReference type="PROSITE" id="PS51208"/>
    </source>
</evidence>
<dbReference type="Pfam" id="PF03797">
    <property type="entry name" value="Autotransporter"/>
    <property type="match status" value="1"/>
</dbReference>
<dbReference type="HOGENOM" id="CLU_005887_2_0_4"/>
<feature type="transmembrane region" description="Helical" evidence="8">
    <location>
        <begin position="33"/>
        <end position="53"/>
    </location>
</feature>
<evidence type="ECO:0000256" key="5">
    <source>
        <dbReference type="ARBA" id="ARBA00022825"/>
    </source>
</evidence>
<keyword evidence="2 7" id="KW-0645">Protease</keyword>
<dbReference type="SUPFAM" id="SSF52743">
    <property type="entry name" value="Subtilisin-like"/>
    <property type="match status" value="1"/>
</dbReference>
<dbReference type="RefSeq" id="WP_008542100.1">
    <property type="nucleotide sequence ID" value="NZ_JH604951.1"/>
</dbReference>
<dbReference type="InterPro" id="IPR036709">
    <property type="entry name" value="Autotransporte_beta_dom_sf"/>
</dbReference>
<keyword evidence="3" id="KW-0732">Signal</keyword>
<keyword evidence="8" id="KW-0812">Transmembrane</keyword>
<evidence type="ECO:0000313" key="11">
    <source>
        <dbReference type="Proteomes" id="UP000004956"/>
    </source>
</evidence>
<dbReference type="InterPro" id="IPR022398">
    <property type="entry name" value="Peptidase_S8_His-AS"/>
</dbReference>
<keyword evidence="8" id="KW-0472">Membrane</keyword>
<keyword evidence="8" id="KW-1133">Transmembrane helix</keyword>
<dbReference type="InterPro" id="IPR024973">
    <property type="entry name" value="ESPR"/>
</dbReference>
<dbReference type="InterPro" id="IPR005546">
    <property type="entry name" value="Autotransporte_beta"/>
</dbReference>
<sequence>MNRVFKTAWSSIRQQYVVTDEHHAAKGKATKSAVAIAVAALLTVSGAASAAYVQGSHALDGINWAKDAEYQKDWGLRAMNASKAYELGFYGQDVKLGIVDSGSFFGHSQLQGQLIDTSITGKYGSTGNRYQKWAGLNWGADHENPFGSYKEGDAFDRASSDFALNVNDSHGTHVAGTIVGKRDGSEFHGVSFGSKLIVGNTGGTDNSTYSPILTDRTNPSDAASYSVMDYNYFKAVYAAVAESGAKFINNSWGTNARVRITGTGDKWYDDSYGYTNFDVSSAWITQDQVKVADRNEDGSVKRDENNNVVYKNSGNPMSVDLDVPGGYIGEWFLYKKAAASQVQNKENAKFEDNVAFVDAMGDVAKKHNIVQVVTTGNRNEDNPYLRAGYANFRPEFEKNWVAVAGVKYVNEELYYISNFNDAGYAKWWTVAAPGNAIYSSAVVDGAYVTPGKDEGAGKKLGDETYAAWGGTSMAAPHVTGALGVLASRYPYMEPTQVRDVMFTTANQNILYDTSTEDGKRDQKKHDESFVKGVPSVNFGWGVPDLDKGMYGPGQLIAKNDIKLGTYSDHWSNDISQIALDARRIEDKAELAAVTAELQTANGLEAGDEKDAKTAYYTIRKTELEARRDGTAEGYKDYYVGSISVTGEAGSGATLVLTGENTFRGGVEAGKGATVVGFAESFGSYDPKFTFANGTVYEGATTTTTAKEAGTDAVEMNEALKKIDGLLTVKDGGRGGVIASYVDEVTDKGSLRPAPEAQHGTAVTVEKGGTLLVHAASTTGSTATTVKKIEAVDGALVSGWAQGSDLAQIYNGGKLSGTVTFAEGDGTKLKATEDDMLFFNAKTTVAEGGKSVLTEITRDETKSFGMFARNGNQRSVAQALEAKGGAIFEGLLSGNQSMFDSTLDTLDNDLLLNAQNAAVLNTLDVAKTAKDQALRRGVGSTAELAHGATLWATGIGNWGSADHTAKVDADFYAALVGADIQVGGSTTLGAFFGAGTTDFDAGRDGKIDSDDIHYGLYGKTDVADVASISYGVVRTEQDREGHRPVSLVNKTGYNAFNTDADITTFYVEGAYTGLDLGSAVKVEPYAGFAYIRASADGIADRADDVSFTTKVEDQTLQAATLGVRGDMPFTAGSVRMALKGDLSWSHFFGDTQAEARLGGDAAGKIVGAELSNLFSVGLGIEANVGKSTTFGLSYTGNFSGDVTSNGLSATVRYAF</sequence>
<keyword evidence="11" id="KW-1185">Reference proteome</keyword>
<dbReference type="PANTHER" id="PTHR43806">
    <property type="entry name" value="PEPTIDASE S8"/>
    <property type="match status" value="1"/>
</dbReference>
<evidence type="ECO:0000256" key="4">
    <source>
        <dbReference type="ARBA" id="ARBA00022801"/>
    </source>
</evidence>
<evidence type="ECO:0000313" key="10">
    <source>
        <dbReference type="EMBL" id="EHY31390.1"/>
    </source>
</evidence>